<dbReference type="InterPro" id="IPR027815">
    <property type="entry name" value="CSC1/OSCA1-like_cyt"/>
</dbReference>
<evidence type="ECO:0000256" key="8">
    <source>
        <dbReference type="ARBA" id="ARBA00023136"/>
    </source>
</evidence>
<evidence type="ECO:0000259" key="12">
    <source>
        <dbReference type="Pfam" id="PF13967"/>
    </source>
</evidence>
<feature type="domain" description="CSC1/OSCA1-like N-terminal transmembrane" evidence="12">
    <location>
        <begin position="6"/>
        <end position="163"/>
    </location>
</feature>
<dbReference type="PANTHER" id="PTHR13018:SF141">
    <property type="entry name" value="OS01G0950900 PROTEIN"/>
    <property type="match status" value="1"/>
</dbReference>
<dbReference type="Pfam" id="PF14703">
    <property type="entry name" value="PHM7_cyt"/>
    <property type="match status" value="1"/>
</dbReference>
<feature type="transmembrane region" description="Helical" evidence="10">
    <location>
        <begin position="356"/>
        <end position="380"/>
    </location>
</feature>
<evidence type="ECO:0000256" key="7">
    <source>
        <dbReference type="ARBA" id="ARBA00023065"/>
    </source>
</evidence>
<sequence length="776" mass="87778">MDSGSLFASAAINIGLALIVLSIFSILKKQPSNAAIYYARRLSLRHRISFEPFTFHRLLPSVAWIPRAFRVSEDEILSSGGLDALVTIRLFKLGITFSFVSSLIGLVVLLPVNYFSQDKSSGSYHSLDSLTISNIREGSDLLWVHFSYLCFISFYGIYLLHKEYKGILLKRIQQLKSMRQRSDQFTLLVREIPLCIEHKAHGCNVEHFFSKYHPRTYHSYQILSDVKELDHLLKKAKSIMGKIEEGRKKFGFLNDKREPLLSYTSQQNAMKIALLEEKLRKYHDIIHNLQVQTAAKHKELPVAFVTFKSRLGAALASQSQHSLNPLMWITELAPEPRDVSWKNLAIPVRLLPIREFGVIVGAFLLTIFFAIPVTAVQGIAKFEKLKKWFPPAMAINMIPGLSSIVTGYLPSAILNGFIYVVPFAMLAMAKLAGCVSRSNEEIKACNMVFYFLVGNVFFLSLLSGSLLDELEEYLTHPRNFPSHLASAVSAQVTFVLQADFFATYILTSGLSGFSLEILQPGLLSWDLLKSCLCCSRKEKEAYLYSLPHARIIPFISLFLLIGMVYAVVAPLLLPFLIGYFCLGYVVYVNQIEDVYATTYDTFGLYWPHIHHYIIIGILLMQVTMIGLFGLKSKPAASISTIPLLLITLYFNEHCKSRFLPTFHCYPIQEAMENDELDEKSDELEVNYETAADAYCLPCLQPPDFLLASVSTSTQQLIKLKVTTCVLIPLHYKIEHTFKDGWGALVDDMKLASKNKERKTAIQMEIVFIAKVERNIS</sequence>
<dbReference type="EnsemblPlants" id="MELO3C012452.2.1">
    <property type="protein sequence ID" value="MELO3C012452.2.1"/>
    <property type="gene ID" value="MELO3C012452.2"/>
</dbReference>
<evidence type="ECO:0008006" key="15">
    <source>
        <dbReference type="Google" id="ProtNLM"/>
    </source>
</evidence>
<dbReference type="GO" id="GO:0005227">
    <property type="term" value="F:calcium-activated cation channel activity"/>
    <property type="evidence" value="ECO:0007669"/>
    <property type="project" value="InterPro"/>
</dbReference>
<keyword evidence="7" id="KW-0406">Ion transport</keyword>
<feature type="transmembrane region" description="Helical" evidence="10">
    <location>
        <begin position="142"/>
        <end position="161"/>
    </location>
</feature>
<evidence type="ECO:0000259" key="11">
    <source>
        <dbReference type="Pfam" id="PF02714"/>
    </source>
</evidence>
<dbReference type="Pfam" id="PF02714">
    <property type="entry name" value="RSN1_7TM"/>
    <property type="match status" value="1"/>
</dbReference>
<evidence type="ECO:0000256" key="5">
    <source>
        <dbReference type="ARBA" id="ARBA00022837"/>
    </source>
</evidence>
<evidence type="ECO:0000256" key="4">
    <source>
        <dbReference type="ARBA" id="ARBA00022692"/>
    </source>
</evidence>
<feature type="domain" description="CSC1/OSCA1-like 7TM region" evidence="11">
    <location>
        <begin position="354"/>
        <end position="628"/>
    </location>
</feature>
<dbReference type="AlphaFoldDB" id="A0A9I9D375"/>
<organism evidence="14">
    <name type="scientific">Cucumis melo</name>
    <name type="common">Muskmelon</name>
    <dbReference type="NCBI Taxonomy" id="3656"/>
    <lineage>
        <taxon>Eukaryota</taxon>
        <taxon>Viridiplantae</taxon>
        <taxon>Streptophyta</taxon>
        <taxon>Embryophyta</taxon>
        <taxon>Tracheophyta</taxon>
        <taxon>Spermatophyta</taxon>
        <taxon>Magnoliopsida</taxon>
        <taxon>eudicotyledons</taxon>
        <taxon>Gunneridae</taxon>
        <taxon>Pentapetalae</taxon>
        <taxon>rosids</taxon>
        <taxon>fabids</taxon>
        <taxon>Cucurbitales</taxon>
        <taxon>Cucurbitaceae</taxon>
        <taxon>Benincaseae</taxon>
        <taxon>Cucumis</taxon>
    </lineage>
</organism>
<dbReference type="Pfam" id="PF13967">
    <property type="entry name" value="RSN1_TM"/>
    <property type="match status" value="1"/>
</dbReference>
<dbReference type="PANTHER" id="PTHR13018">
    <property type="entry name" value="PROBABLE MEMBRANE PROTEIN DUF221-RELATED"/>
    <property type="match status" value="1"/>
</dbReference>
<evidence type="ECO:0000313" key="14">
    <source>
        <dbReference type="EnsemblPlants" id="MELO3C012452.2.1"/>
    </source>
</evidence>
<dbReference type="InterPro" id="IPR032880">
    <property type="entry name" value="CSC1/OSCA1-like_N"/>
</dbReference>
<keyword evidence="3" id="KW-0813">Transport</keyword>
<feature type="transmembrane region" description="Helical" evidence="10">
    <location>
        <begin position="6"/>
        <end position="27"/>
    </location>
</feature>
<dbReference type="InterPro" id="IPR003864">
    <property type="entry name" value="CSC1/OSCA1-like_7TM"/>
</dbReference>
<feature type="domain" description="CSC1/OSCA1-like cytosolic" evidence="13">
    <location>
        <begin position="184"/>
        <end position="343"/>
    </location>
</feature>
<evidence type="ECO:0000256" key="6">
    <source>
        <dbReference type="ARBA" id="ARBA00022989"/>
    </source>
</evidence>
<protein>
    <recommendedName>
        <fullName evidence="15">CSC1-like protein At3g54510</fullName>
    </recommendedName>
</protein>
<proteinExistence type="inferred from homology"/>
<keyword evidence="6 10" id="KW-1133">Transmembrane helix</keyword>
<keyword evidence="8 10" id="KW-0472">Membrane</keyword>
<dbReference type="GO" id="GO:0005886">
    <property type="term" value="C:plasma membrane"/>
    <property type="evidence" value="ECO:0007669"/>
    <property type="project" value="TreeGrafter"/>
</dbReference>
<feature type="transmembrane region" description="Helical" evidence="10">
    <location>
        <begin position="400"/>
        <end position="426"/>
    </location>
</feature>
<keyword evidence="9" id="KW-0407">Ion channel</keyword>
<accession>A0A9I9D375</accession>
<evidence type="ECO:0000256" key="9">
    <source>
        <dbReference type="ARBA" id="ARBA00023303"/>
    </source>
</evidence>
<dbReference type="Gramene" id="MELO3C012452.2.1">
    <property type="protein sequence ID" value="MELO3C012452.2.1"/>
    <property type="gene ID" value="MELO3C012452.2"/>
</dbReference>
<feature type="transmembrane region" description="Helical" evidence="10">
    <location>
        <begin position="609"/>
        <end position="630"/>
    </location>
</feature>
<evidence type="ECO:0000259" key="13">
    <source>
        <dbReference type="Pfam" id="PF14703"/>
    </source>
</evidence>
<comment type="subcellular location">
    <subcellularLocation>
        <location evidence="1">Membrane</location>
        <topology evidence="1">Multi-pass membrane protein</topology>
    </subcellularLocation>
</comment>
<comment type="similarity">
    <text evidence="2">Belongs to the CSC1 (TC 1.A.17) family.</text>
</comment>
<dbReference type="InterPro" id="IPR045122">
    <property type="entry name" value="Csc1-like"/>
</dbReference>
<evidence type="ECO:0000256" key="3">
    <source>
        <dbReference type="ARBA" id="ARBA00022448"/>
    </source>
</evidence>
<evidence type="ECO:0000256" key="2">
    <source>
        <dbReference type="ARBA" id="ARBA00007779"/>
    </source>
</evidence>
<feature type="transmembrane region" description="Helical" evidence="10">
    <location>
        <begin position="447"/>
        <end position="467"/>
    </location>
</feature>
<feature type="transmembrane region" description="Helical" evidence="10">
    <location>
        <begin position="554"/>
        <end position="587"/>
    </location>
</feature>
<keyword evidence="5" id="KW-0106">Calcium</keyword>
<reference evidence="14" key="1">
    <citation type="submission" date="2023-03" db="UniProtKB">
        <authorList>
            <consortium name="EnsemblPlants"/>
        </authorList>
    </citation>
    <scope>IDENTIFICATION</scope>
</reference>
<name>A0A9I9D375_CUCME</name>
<evidence type="ECO:0000256" key="10">
    <source>
        <dbReference type="SAM" id="Phobius"/>
    </source>
</evidence>
<feature type="transmembrane region" description="Helical" evidence="10">
    <location>
        <begin position="93"/>
        <end position="115"/>
    </location>
</feature>
<keyword evidence="4 10" id="KW-0812">Transmembrane</keyword>
<evidence type="ECO:0000256" key="1">
    <source>
        <dbReference type="ARBA" id="ARBA00004141"/>
    </source>
</evidence>